<gene>
    <name evidence="1" type="ORF">CB0940_06252</name>
    <name evidence="2" type="ORF">RHO25_003483</name>
</gene>
<dbReference type="Proteomes" id="UP001302367">
    <property type="component" value="Chromosome 2"/>
</dbReference>
<accession>A0A2G5I0V4</accession>
<evidence type="ECO:0000313" key="3">
    <source>
        <dbReference type="Proteomes" id="UP000230605"/>
    </source>
</evidence>
<dbReference type="AlphaFoldDB" id="A0A2G5I0V4"/>
<dbReference type="EMBL" id="LKMD01000102">
    <property type="protein sequence ID" value="PIA98445.1"/>
    <property type="molecule type" value="Genomic_DNA"/>
</dbReference>
<evidence type="ECO:0000313" key="2">
    <source>
        <dbReference type="EMBL" id="WPA98870.1"/>
    </source>
</evidence>
<dbReference type="PANTHER" id="PTHR36091:SF2">
    <property type="entry name" value="AMINOGLYCOSIDE PHOSPHOTRANSFERASE DOMAIN-CONTAINING PROTEIN"/>
    <property type="match status" value="1"/>
</dbReference>
<dbReference type="InterPro" id="IPR011009">
    <property type="entry name" value="Kinase-like_dom_sf"/>
</dbReference>
<dbReference type="GO" id="GO:0005739">
    <property type="term" value="C:mitochondrion"/>
    <property type="evidence" value="ECO:0007669"/>
    <property type="project" value="TreeGrafter"/>
</dbReference>
<dbReference type="EMBL" id="CP134185">
    <property type="protein sequence ID" value="WPA98870.1"/>
    <property type="molecule type" value="Genomic_DNA"/>
</dbReference>
<sequence>MRPVFPFLARDASFSKTSRSLVSTRRVSSTSQPPPEHETLFRYDRARWIWNEEQQLARRYRKFQVDELKKVAIGTVNARSCVSIEKIFDGAQNRVLQLNMDNGRSVVACIPYTFAGPARLTTLSEIATMAFARDILNIPVPEVLAWSGNARNPVGSEFIIMEDLEAAGAKQLAYAWDYELKLPAKIRIAKDFVDIQARLLSTTFKHYGALYFKVHAPPGSVPAVIDGPHPDSVKSMVKDRFMIGPVTNPSFWRGERDTLPASRGPWQTPQEYLEAIVDREIAWLNRWKPPTEKRHPAMPAFKGTRRISTLDEASSQIDTYERFRKMIPFLPPGPPEWSQSVLNHCKLDTGDLYVKDDQLFSVADWQNSWAGPLFYTTALPSFLKLTGEELHKLPENYAELSDEEQTKTRSAYDSTAVFKHFAIDACEKTEVLVDIWDHILSKANFNILPHLVDAGADFNAHTLRNWLMRYIRHWDWVAPDAECPVEMSDEEYSKTMDRDFAEEFNGWQDFWEKPEKGGNFKRDGWVVEECYDDVLELFRELRRKLLGDEEESAEKKAEYEEATRWVLEKKLSTEV</sequence>
<proteinExistence type="predicted"/>
<dbReference type="PANTHER" id="PTHR36091">
    <property type="entry name" value="ALTERED INHERITANCE OF MITOCHONDRIA PROTEIN 9, MITOCHONDRIAL"/>
    <property type="match status" value="1"/>
</dbReference>
<reference evidence="1 3" key="1">
    <citation type="submission" date="2015-10" db="EMBL/GenBank/DDBJ databases">
        <title>The cercosporin biosynthetic gene cluster was horizontally transferred to several fungal lineages and shown to be expanded in Cercospora beticola based on microsynteny with recipient genomes.</title>
        <authorList>
            <person name="De Jonge R."/>
            <person name="Ebert M.K."/>
            <person name="Suttle J.C."/>
            <person name="Jurick Ii W.M."/>
            <person name="Secor G.A."/>
            <person name="Thomma B.P."/>
            <person name="Van De Peer Y."/>
            <person name="Bolton M.D."/>
        </authorList>
    </citation>
    <scope>NUCLEOTIDE SEQUENCE [LARGE SCALE GENOMIC DNA]</scope>
    <source>
        <strain evidence="1 3">09-40</strain>
    </source>
</reference>
<keyword evidence="4" id="KW-1185">Reference proteome</keyword>
<dbReference type="InterPro" id="IPR051035">
    <property type="entry name" value="Mito_inheritance_9"/>
</dbReference>
<name>A0A2G5I0V4_CERBT</name>
<organism evidence="1 3">
    <name type="scientific">Cercospora beticola</name>
    <name type="common">Sugarbeet leaf spot fungus</name>
    <dbReference type="NCBI Taxonomy" id="122368"/>
    <lineage>
        <taxon>Eukaryota</taxon>
        <taxon>Fungi</taxon>
        <taxon>Dikarya</taxon>
        <taxon>Ascomycota</taxon>
        <taxon>Pezizomycotina</taxon>
        <taxon>Dothideomycetes</taxon>
        <taxon>Dothideomycetidae</taxon>
        <taxon>Mycosphaerellales</taxon>
        <taxon>Mycosphaerellaceae</taxon>
        <taxon>Cercospora</taxon>
    </lineage>
</organism>
<evidence type="ECO:0000313" key="4">
    <source>
        <dbReference type="Proteomes" id="UP001302367"/>
    </source>
</evidence>
<protein>
    <submittedName>
        <fullName evidence="1">Altered inheritance of mitochondria protein 9, mitochondrial</fullName>
    </submittedName>
</protein>
<reference evidence="2 4" key="2">
    <citation type="submission" date="2023-09" db="EMBL/GenBank/DDBJ databases">
        <title>Complete-Gapless Cercospora beticola genome.</title>
        <authorList>
            <person name="Wyatt N.A."/>
            <person name="Spanner R.E."/>
            <person name="Bolton M.D."/>
        </authorList>
    </citation>
    <scope>NUCLEOTIDE SEQUENCE [LARGE SCALE GENOMIC DNA]</scope>
    <source>
        <strain evidence="2">Cb09-40</strain>
    </source>
</reference>
<dbReference type="OrthoDB" id="2968323at2759"/>
<dbReference type="Proteomes" id="UP000230605">
    <property type="component" value="Chromosome 2"/>
</dbReference>
<dbReference type="SUPFAM" id="SSF56112">
    <property type="entry name" value="Protein kinase-like (PK-like)"/>
    <property type="match status" value="1"/>
</dbReference>
<evidence type="ECO:0000313" key="1">
    <source>
        <dbReference type="EMBL" id="PIA98445.1"/>
    </source>
</evidence>